<evidence type="ECO:0000256" key="7">
    <source>
        <dbReference type="ARBA" id="ARBA00022932"/>
    </source>
</evidence>
<evidence type="ECO:0000259" key="9">
    <source>
        <dbReference type="Pfam" id="PF00712"/>
    </source>
</evidence>
<gene>
    <name evidence="11" type="ORF">LWC34_30275</name>
</gene>
<dbReference type="RefSeq" id="WP_233728476.1">
    <property type="nucleotide sequence ID" value="NZ_JAJVCN010000002.1"/>
</dbReference>
<keyword evidence="5" id="KW-0548">Nucleotidyltransferase</keyword>
<dbReference type="Proteomes" id="UP001521150">
    <property type="component" value="Unassembled WGS sequence"/>
</dbReference>
<organism evidence="11 12">
    <name type="scientific">Kibdelosporangium philippinense</name>
    <dbReference type="NCBI Taxonomy" id="211113"/>
    <lineage>
        <taxon>Bacteria</taxon>
        <taxon>Bacillati</taxon>
        <taxon>Actinomycetota</taxon>
        <taxon>Actinomycetes</taxon>
        <taxon>Pseudonocardiales</taxon>
        <taxon>Pseudonocardiaceae</taxon>
        <taxon>Kibdelosporangium</taxon>
    </lineage>
</organism>
<keyword evidence="4" id="KW-0808">Transferase</keyword>
<evidence type="ECO:0000313" key="11">
    <source>
        <dbReference type="EMBL" id="MCE7007083.1"/>
    </source>
</evidence>
<evidence type="ECO:0000259" key="10">
    <source>
        <dbReference type="Pfam" id="PF02767"/>
    </source>
</evidence>
<comment type="caution">
    <text evidence="11">The sequence shown here is derived from an EMBL/GenBank/DDBJ whole genome shotgun (WGS) entry which is preliminary data.</text>
</comment>
<dbReference type="Gene3D" id="3.10.150.10">
    <property type="entry name" value="DNA Polymerase III, subunit A, domain 2"/>
    <property type="match status" value="3"/>
</dbReference>
<comment type="subcellular location">
    <subcellularLocation>
        <location evidence="1">Cytoplasm</location>
    </subcellularLocation>
</comment>
<name>A0ABS8ZKV7_9PSEU</name>
<dbReference type="SMART" id="SM00480">
    <property type="entry name" value="POL3Bc"/>
    <property type="match status" value="1"/>
</dbReference>
<dbReference type="PANTHER" id="PTHR30478">
    <property type="entry name" value="DNA POLYMERASE III SUBUNIT BETA"/>
    <property type="match status" value="1"/>
</dbReference>
<evidence type="ECO:0000313" key="12">
    <source>
        <dbReference type="Proteomes" id="UP001521150"/>
    </source>
</evidence>
<sequence>MTITDHTLTGRGTQLGFTTERAALVDALTTVGLAVPKRPVVPLLGGVLLRARDDHLTVSATDYDTTITVPLSGTVRSAGILLVDHAELVRLLGALVKGTRKRDADMLPVTVRTLDDDTPVVDLAGYTVPVTAYAAEDYPAIPDVVSAIAQVDREAFTRDVARIMVAVGKDDVLPALTCINLETTPGTVTMAATDRYRLAVASLPAVSLAHSAKDVSALVPGEVVAATARRFTGDQVRIGFDSMCNPDTVSFVCGDITMSVRTICGDFPTYRILIPSEAAATVQFDRAELLAATRRAAAVLDAKHPEFKRVAVTVTRESVSVAPVLDQHTDAVAAPEQSATVNGITDTARFLFNPAYLADALDSFAGDTVTLHTHSSIARPVLFTDDADGLANVTAFKHVVVPMYEPRT</sequence>
<evidence type="ECO:0000256" key="5">
    <source>
        <dbReference type="ARBA" id="ARBA00022695"/>
    </source>
</evidence>
<accession>A0ABS8ZKV7</accession>
<evidence type="ECO:0000256" key="2">
    <source>
        <dbReference type="ARBA" id="ARBA00010752"/>
    </source>
</evidence>
<evidence type="ECO:0000256" key="3">
    <source>
        <dbReference type="ARBA" id="ARBA00022490"/>
    </source>
</evidence>
<keyword evidence="8" id="KW-0238">DNA-binding</keyword>
<dbReference type="InterPro" id="IPR022637">
    <property type="entry name" value="DNA_polIII_beta_cen"/>
</dbReference>
<reference evidence="11 12" key="1">
    <citation type="submission" date="2021-12" db="EMBL/GenBank/DDBJ databases">
        <title>Genome sequence of Kibdelosporangium philippinense ATCC 49844.</title>
        <authorList>
            <person name="Fedorov E.A."/>
            <person name="Omeragic M."/>
            <person name="Shalygina K.F."/>
            <person name="Maclea K.S."/>
        </authorList>
    </citation>
    <scope>NUCLEOTIDE SEQUENCE [LARGE SCALE GENOMIC DNA]</scope>
    <source>
        <strain evidence="11 12">ATCC 49844</strain>
    </source>
</reference>
<feature type="domain" description="DNA polymerase III beta sliding clamp N-terminal" evidence="9">
    <location>
        <begin position="17"/>
        <end position="92"/>
    </location>
</feature>
<keyword evidence="7" id="KW-0239">DNA-directed DNA polymerase</keyword>
<feature type="domain" description="DNA polymerase III beta sliding clamp central" evidence="10">
    <location>
        <begin position="151"/>
        <end position="268"/>
    </location>
</feature>
<keyword evidence="3" id="KW-0963">Cytoplasm</keyword>
<dbReference type="PANTHER" id="PTHR30478:SF0">
    <property type="entry name" value="BETA SLIDING CLAMP"/>
    <property type="match status" value="1"/>
</dbReference>
<dbReference type="SUPFAM" id="SSF55979">
    <property type="entry name" value="DNA clamp"/>
    <property type="match status" value="3"/>
</dbReference>
<keyword evidence="6" id="KW-0235">DNA replication</keyword>
<proteinExistence type="inferred from homology"/>
<dbReference type="InterPro" id="IPR046938">
    <property type="entry name" value="DNA_clamp_sf"/>
</dbReference>
<evidence type="ECO:0000256" key="4">
    <source>
        <dbReference type="ARBA" id="ARBA00022679"/>
    </source>
</evidence>
<evidence type="ECO:0000256" key="8">
    <source>
        <dbReference type="ARBA" id="ARBA00023125"/>
    </source>
</evidence>
<comment type="similarity">
    <text evidence="2">Belongs to the beta sliding clamp family.</text>
</comment>
<dbReference type="Pfam" id="PF00712">
    <property type="entry name" value="DNA_pol3_beta"/>
    <property type="match status" value="1"/>
</dbReference>
<dbReference type="EMBL" id="JAJVCN010000002">
    <property type="protein sequence ID" value="MCE7007083.1"/>
    <property type="molecule type" value="Genomic_DNA"/>
</dbReference>
<evidence type="ECO:0000256" key="1">
    <source>
        <dbReference type="ARBA" id="ARBA00004496"/>
    </source>
</evidence>
<dbReference type="CDD" id="cd00140">
    <property type="entry name" value="beta_clamp"/>
    <property type="match status" value="1"/>
</dbReference>
<evidence type="ECO:0000256" key="6">
    <source>
        <dbReference type="ARBA" id="ARBA00022705"/>
    </source>
</evidence>
<keyword evidence="12" id="KW-1185">Reference proteome</keyword>
<dbReference type="InterPro" id="IPR001001">
    <property type="entry name" value="DNA_polIII_beta"/>
</dbReference>
<dbReference type="Pfam" id="PF02767">
    <property type="entry name" value="DNA_pol3_beta_2"/>
    <property type="match status" value="1"/>
</dbReference>
<dbReference type="InterPro" id="IPR022634">
    <property type="entry name" value="DNA_polIII_beta_N"/>
</dbReference>
<protein>
    <submittedName>
        <fullName evidence="11">DNA polymerase III subunit beta</fullName>
    </submittedName>
</protein>